<dbReference type="EMBL" id="BLAD01000060">
    <property type="protein sequence ID" value="GES02602.1"/>
    <property type="molecule type" value="Genomic_DNA"/>
</dbReference>
<organism evidence="2 3">
    <name type="scientific">Acrocarpospora corrugata</name>
    <dbReference type="NCBI Taxonomy" id="35763"/>
    <lineage>
        <taxon>Bacteria</taxon>
        <taxon>Bacillati</taxon>
        <taxon>Actinomycetota</taxon>
        <taxon>Actinomycetes</taxon>
        <taxon>Streptosporangiales</taxon>
        <taxon>Streptosporangiaceae</taxon>
        <taxon>Acrocarpospora</taxon>
    </lineage>
</organism>
<evidence type="ECO:0000256" key="1">
    <source>
        <dbReference type="SAM" id="Phobius"/>
    </source>
</evidence>
<feature type="transmembrane region" description="Helical" evidence="1">
    <location>
        <begin position="172"/>
        <end position="195"/>
    </location>
</feature>
<reference evidence="2 3" key="1">
    <citation type="submission" date="2019-10" db="EMBL/GenBank/DDBJ databases">
        <title>Whole genome shotgun sequence of Acrocarpospora corrugata NBRC 13972.</title>
        <authorList>
            <person name="Ichikawa N."/>
            <person name="Kimura A."/>
            <person name="Kitahashi Y."/>
            <person name="Komaki H."/>
            <person name="Oguchi A."/>
        </authorList>
    </citation>
    <scope>NUCLEOTIDE SEQUENCE [LARGE SCALE GENOMIC DNA]</scope>
    <source>
        <strain evidence="2 3">NBRC 13972</strain>
    </source>
</reference>
<accession>A0A5M3W3J3</accession>
<evidence type="ECO:0000313" key="2">
    <source>
        <dbReference type="EMBL" id="GES02602.1"/>
    </source>
</evidence>
<keyword evidence="3" id="KW-1185">Reference proteome</keyword>
<keyword evidence="1" id="KW-0812">Transmembrane</keyword>
<comment type="caution">
    <text evidence="2">The sequence shown here is derived from an EMBL/GenBank/DDBJ whole genome shotgun (WGS) entry which is preliminary data.</text>
</comment>
<feature type="transmembrane region" description="Helical" evidence="1">
    <location>
        <begin position="37"/>
        <end position="54"/>
    </location>
</feature>
<dbReference type="Proteomes" id="UP000334990">
    <property type="component" value="Unassembled WGS sequence"/>
</dbReference>
<name>A0A5M3W3J3_9ACTN</name>
<feature type="transmembrane region" description="Helical" evidence="1">
    <location>
        <begin position="141"/>
        <end position="160"/>
    </location>
</feature>
<keyword evidence="1" id="KW-1133">Transmembrane helix</keyword>
<proteinExistence type="predicted"/>
<sequence>MAPWQLVGAGAIGSAAGAVIADEVSGFVSFGMDGATPVGVFVGAVAGVALGASAKRLEIGTRRGESAGHPASAATKTAAGLLVAGAVQAVVMWDGARRAAKELDEILVLLAAPAVLLLCAALGILAVGLVRRRAAARWTAATLGVSGAVASTFWLVAEVFPPNQNPGWLEPVAYAAAAAVLTIALTACLLSPGAAKDFADSRS</sequence>
<protein>
    <submittedName>
        <fullName evidence="2">Uncharacterized protein</fullName>
    </submittedName>
</protein>
<feature type="transmembrane region" description="Helical" evidence="1">
    <location>
        <begin position="74"/>
        <end position="94"/>
    </location>
</feature>
<feature type="transmembrane region" description="Helical" evidence="1">
    <location>
        <begin position="106"/>
        <end position="129"/>
    </location>
</feature>
<evidence type="ECO:0000313" key="3">
    <source>
        <dbReference type="Proteomes" id="UP000334990"/>
    </source>
</evidence>
<keyword evidence="1" id="KW-0472">Membrane</keyword>
<dbReference type="AlphaFoldDB" id="A0A5M3W3J3"/>
<gene>
    <name evidence="2" type="ORF">Acor_46680</name>
</gene>